<organism evidence="6 7">
    <name type="scientific">Lysinibacillus xylanilyticus</name>
    <dbReference type="NCBI Taxonomy" id="582475"/>
    <lineage>
        <taxon>Bacteria</taxon>
        <taxon>Bacillati</taxon>
        <taxon>Bacillota</taxon>
        <taxon>Bacilli</taxon>
        <taxon>Bacillales</taxon>
        <taxon>Bacillaceae</taxon>
        <taxon>Lysinibacillus</taxon>
    </lineage>
</organism>
<dbReference type="Proteomes" id="UP001558534">
    <property type="component" value="Unassembled WGS sequence"/>
</dbReference>
<dbReference type="PROSITE" id="PS51257">
    <property type="entry name" value="PROKAR_LIPOPROTEIN"/>
    <property type="match status" value="1"/>
</dbReference>
<proteinExistence type="inferred from homology"/>
<dbReference type="Pfam" id="PF01497">
    <property type="entry name" value="Peripla_BP_2"/>
    <property type="match status" value="1"/>
</dbReference>
<evidence type="ECO:0000256" key="4">
    <source>
        <dbReference type="ARBA" id="ARBA00022729"/>
    </source>
</evidence>
<comment type="subcellular location">
    <subcellularLocation>
        <location evidence="1">Cell membrane</location>
        <topology evidence="1">Lipid-anchor</topology>
    </subcellularLocation>
</comment>
<evidence type="ECO:0000256" key="1">
    <source>
        <dbReference type="ARBA" id="ARBA00004193"/>
    </source>
</evidence>
<keyword evidence="3" id="KW-0813">Transport</keyword>
<evidence type="ECO:0000256" key="3">
    <source>
        <dbReference type="ARBA" id="ARBA00022448"/>
    </source>
</evidence>
<keyword evidence="7" id="KW-1185">Reference proteome</keyword>
<dbReference type="EMBL" id="JBFRHK010000001">
    <property type="protein sequence ID" value="MEX3743968.1"/>
    <property type="molecule type" value="Genomic_DNA"/>
</dbReference>
<dbReference type="InterPro" id="IPR002491">
    <property type="entry name" value="ABC_transptr_periplasmic_BD"/>
</dbReference>
<evidence type="ECO:0000313" key="6">
    <source>
        <dbReference type="EMBL" id="MEX3743968.1"/>
    </source>
</evidence>
<gene>
    <name evidence="6" type="ORF">AB1300_02335</name>
</gene>
<comment type="caution">
    <text evidence="6">The sequence shown here is derived from an EMBL/GenBank/DDBJ whole genome shotgun (WGS) entry which is preliminary data.</text>
</comment>
<reference evidence="6 7" key="1">
    <citation type="submission" date="2024-07" db="EMBL/GenBank/DDBJ databases">
        <title>Characterization of a bacterium isolated from hydrolysated instant sea cucumber by whole-genome sequencing and metabolomics.</title>
        <authorList>
            <person name="Luo X."/>
            <person name="Zhang Z."/>
            <person name="Zheng Z."/>
            <person name="Zhang W."/>
            <person name="Ming T."/>
            <person name="Jiao L."/>
            <person name="Su X."/>
            <person name="Kong F."/>
            <person name="Xu J."/>
        </authorList>
    </citation>
    <scope>NUCLEOTIDE SEQUENCE [LARGE SCALE GENOMIC DNA]</scope>
    <source>
        <strain evidence="6 7">XL-2024</strain>
    </source>
</reference>
<evidence type="ECO:0000313" key="7">
    <source>
        <dbReference type="Proteomes" id="UP001558534"/>
    </source>
</evidence>
<feature type="domain" description="Fe/B12 periplasmic-binding" evidence="5">
    <location>
        <begin position="67"/>
        <end position="320"/>
    </location>
</feature>
<dbReference type="PANTHER" id="PTHR30532">
    <property type="entry name" value="IRON III DICITRATE-BINDING PERIPLASMIC PROTEIN"/>
    <property type="match status" value="1"/>
</dbReference>
<dbReference type="SUPFAM" id="SSF53807">
    <property type="entry name" value="Helical backbone' metal receptor"/>
    <property type="match status" value="1"/>
</dbReference>
<dbReference type="PROSITE" id="PS50983">
    <property type="entry name" value="FE_B12_PBP"/>
    <property type="match status" value="1"/>
</dbReference>
<dbReference type="RefSeq" id="WP_368634986.1">
    <property type="nucleotide sequence ID" value="NZ_JBFRHK010000001.1"/>
</dbReference>
<keyword evidence="4" id="KW-0732">Signal</keyword>
<comment type="similarity">
    <text evidence="2">Belongs to the bacterial solute-binding protein 8 family.</text>
</comment>
<accession>A0ABV3VSU7</accession>
<sequence length="323" mass="36561">MFKKKSHFIFYTILVLFTLVISGCSSTSNKSAENKIRNEEVDGNTNKKTKIVKTVHGDIEIPLDAKRIVVDAYLPTLLLLDKKPVGAAEWDIENVHIQDLIEGIESTGEGDPETILSLNPDLIISADAEKSTFEKLSKIAPTVIIPYETYKDVYEEVNGLAEILGKEKEAKEWLKTFDEDMEKQRARIENVINEDETVSIFGLYEKSAYIYGDGIYRGGQAIYKQLKLTPADRIKKELMDVGETKKQVSFEVFNEYAGDYIFLEESSGGKLDKTDAVWNSIDAVKNDHVFYLDSDFFWPYDPIAVKAQAEEIANMLIEKKKGN</sequence>
<dbReference type="Gene3D" id="3.40.50.1980">
    <property type="entry name" value="Nitrogenase molybdenum iron protein domain"/>
    <property type="match status" value="2"/>
</dbReference>
<evidence type="ECO:0000259" key="5">
    <source>
        <dbReference type="PROSITE" id="PS50983"/>
    </source>
</evidence>
<dbReference type="PANTHER" id="PTHR30532:SF26">
    <property type="entry name" value="IRON(3+)-HYDROXAMATE-BINDING PROTEIN FHUD"/>
    <property type="match status" value="1"/>
</dbReference>
<dbReference type="InterPro" id="IPR051313">
    <property type="entry name" value="Bact_iron-sidero_bind"/>
</dbReference>
<protein>
    <submittedName>
        <fullName evidence="6">ABC transporter substrate-binding protein</fullName>
    </submittedName>
</protein>
<evidence type="ECO:0000256" key="2">
    <source>
        <dbReference type="ARBA" id="ARBA00008814"/>
    </source>
</evidence>
<name>A0ABV3VSU7_9BACI</name>